<keyword evidence="4" id="KW-1185">Reference proteome</keyword>
<evidence type="ECO:0000256" key="1">
    <source>
        <dbReference type="SAM" id="Phobius"/>
    </source>
</evidence>
<organism evidence="3 4">
    <name type="scientific">Halosegnis marinus</name>
    <dbReference type="NCBI Taxonomy" id="3034023"/>
    <lineage>
        <taxon>Archaea</taxon>
        <taxon>Methanobacteriati</taxon>
        <taxon>Methanobacteriota</taxon>
        <taxon>Stenosarchaea group</taxon>
        <taxon>Halobacteria</taxon>
        <taxon>Halobacteriales</taxon>
        <taxon>Natronomonadaceae</taxon>
        <taxon>Halosegnis</taxon>
    </lineage>
</organism>
<comment type="caution">
    <text evidence="3">The sequence shown here is derived from an EMBL/GenBank/DDBJ whole genome shotgun (WGS) entry which is preliminary data.</text>
</comment>
<accession>A0ABD5ZTH4</accession>
<reference evidence="4" key="2">
    <citation type="journal article" date="2019" name="Int. J. Syst. Evol. Microbiol.">
        <title>The Global Catalogue of Microorganisms (GCM) 10K type strain sequencing project: providing services to taxonomists for standard genome sequencing and annotation.</title>
        <authorList>
            <consortium name="The Broad Institute Genomics Platform"/>
            <consortium name="The Broad Institute Genome Sequencing Center for Infectious Disease"/>
            <person name="Wu L."/>
            <person name="Ma J."/>
        </authorList>
    </citation>
    <scope>NUCLEOTIDE SEQUENCE [LARGE SCALE GENOMIC DNA]</scope>
    <source>
        <strain evidence="4">DT85</strain>
    </source>
</reference>
<dbReference type="EMBL" id="JBHTAP010000002">
    <property type="protein sequence ID" value="MFC7236574.1"/>
    <property type="molecule type" value="Genomic_DNA"/>
</dbReference>
<dbReference type="RefSeq" id="WP_382211916.1">
    <property type="nucleotide sequence ID" value="NZ_JBHTAP010000002.1"/>
</dbReference>
<proteinExistence type="predicted"/>
<keyword evidence="1" id="KW-0472">Membrane</keyword>
<evidence type="ECO:0000313" key="4">
    <source>
        <dbReference type="Proteomes" id="UP001596398"/>
    </source>
</evidence>
<reference evidence="3" key="3">
    <citation type="submission" date="2024-09" db="EMBL/GenBank/DDBJ databases">
        <authorList>
            <person name="Sun Q."/>
        </authorList>
    </citation>
    <scope>NUCLEOTIDE SEQUENCE</scope>
    <source>
        <strain evidence="3">CCM 7403</strain>
    </source>
</reference>
<reference evidence="3" key="1">
    <citation type="journal article" date="2014" name="Int. J. Syst. Evol. Microbiol.">
        <title>Complete genome sequence of Corynebacterium casei LMG S-19264T (=DSM 44701T), isolated from a smear-ripened cheese.</title>
        <authorList>
            <consortium name="US DOE Joint Genome Institute (JGI-PGF)"/>
            <person name="Walter F."/>
            <person name="Albersmeier A."/>
            <person name="Kalinowski J."/>
            <person name="Ruckert C."/>
        </authorList>
    </citation>
    <scope>NUCLEOTIDE SEQUENCE [LARGE SCALE GENOMIC DNA]</scope>
    <source>
        <strain evidence="3">CCM 7403</strain>
    </source>
</reference>
<feature type="transmembrane region" description="Helical" evidence="1">
    <location>
        <begin position="55"/>
        <end position="72"/>
    </location>
</feature>
<evidence type="ECO:0000313" key="2">
    <source>
        <dbReference type="EMBL" id="MFC7236574.1"/>
    </source>
</evidence>
<feature type="transmembrane region" description="Helical" evidence="1">
    <location>
        <begin position="12"/>
        <end position="35"/>
    </location>
</feature>
<keyword evidence="1" id="KW-1133">Transmembrane helix</keyword>
<dbReference type="Proteomes" id="UP001596398">
    <property type="component" value="Unassembled WGS sequence"/>
</dbReference>
<dbReference type="AlphaFoldDB" id="A0ABD5ZTH4"/>
<sequence>MLGGLFAISVWRLLAAPLGVGYAVVPALLLFIGWWDAHVAHEHPLDRLPRHAFPLSFGPAASACGTAALRAVRRGTPLGRALAWNYGGTAAAQAHYEGALARHETARTRYRAWAHHRTPETVFAPEGVQLWRVLAGACGRWTLTVLAGDVDPVATANARAAAQRAHTERLLHQMLSHGCERGQALYTVIEEHDHQ</sequence>
<keyword evidence="1" id="KW-0812">Transmembrane</keyword>
<protein>
    <submittedName>
        <fullName evidence="3">Uncharacterized protein</fullName>
    </submittedName>
</protein>
<dbReference type="EMBL" id="JBHTAP010000002">
    <property type="protein sequence ID" value="MFC7236662.1"/>
    <property type="molecule type" value="Genomic_DNA"/>
</dbReference>
<name>A0ABD5ZTH4_9EURY</name>
<evidence type="ECO:0000313" key="3">
    <source>
        <dbReference type="EMBL" id="MFC7236662.1"/>
    </source>
</evidence>
<gene>
    <name evidence="2" type="ORF">ACFQJ4_14835</name>
    <name evidence="3" type="ORF">ACFQJ4_15285</name>
</gene>